<organism evidence="1 4">
    <name type="scientific">Corynebacterium otitidis ATCC 51513</name>
    <dbReference type="NCBI Taxonomy" id="883169"/>
    <lineage>
        <taxon>Bacteria</taxon>
        <taxon>Bacillati</taxon>
        <taxon>Actinomycetota</taxon>
        <taxon>Actinomycetes</taxon>
        <taxon>Mycobacteriales</taxon>
        <taxon>Corynebacteriaceae</taxon>
        <taxon>Corynebacterium</taxon>
    </lineage>
</organism>
<proteinExistence type="predicted"/>
<dbReference type="EMBL" id="CAJZ01000121">
    <property type="protein sequence ID" value="CCI83631.1"/>
    <property type="molecule type" value="Genomic_DNA"/>
</dbReference>
<evidence type="ECO:0000313" key="1">
    <source>
        <dbReference type="EMBL" id="CCI83631.1"/>
    </source>
</evidence>
<dbReference type="PANTHER" id="PTHR19288:SF95">
    <property type="entry name" value="D-GLYCEROL 3-PHOSPHATE PHOSPHATASE"/>
    <property type="match status" value="1"/>
</dbReference>
<dbReference type="RefSeq" id="WP_004600473.1">
    <property type="nucleotide sequence ID" value="NZ_HF541866.1"/>
</dbReference>
<dbReference type="Pfam" id="PF13344">
    <property type="entry name" value="Hydrolase_6"/>
    <property type="match status" value="1"/>
</dbReference>
<evidence type="ECO:0000313" key="3">
    <source>
        <dbReference type="Proteomes" id="UP000006078"/>
    </source>
</evidence>
<reference evidence="2 3" key="2">
    <citation type="submission" date="2012-08" db="EMBL/GenBank/DDBJ databases">
        <title>The Genome Sequence of Turicella otitidis ATCC 51513.</title>
        <authorList>
            <consortium name="The Broad Institute Genome Sequencing Platform"/>
            <person name="Earl A."/>
            <person name="Ward D."/>
            <person name="Feldgarden M."/>
            <person name="Gevers D."/>
            <person name="Huys G."/>
            <person name="Walker B."/>
            <person name="Young S.K."/>
            <person name="Zeng Q."/>
            <person name="Gargeya S."/>
            <person name="Fitzgerald M."/>
            <person name="Haas B."/>
            <person name="Abouelleil A."/>
            <person name="Alvarado L."/>
            <person name="Arachchi H.M."/>
            <person name="Berlin A.M."/>
            <person name="Chapman S.B."/>
            <person name="Goldberg J."/>
            <person name="Griggs A."/>
            <person name="Gujja S."/>
            <person name="Hansen M."/>
            <person name="Howarth C."/>
            <person name="Imamovic A."/>
            <person name="Larimer J."/>
            <person name="McCowen C."/>
            <person name="Montmayeur A."/>
            <person name="Murphy C."/>
            <person name="Neiman D."/>
            <person name="Pearson M."/>
            <person name="Priest M."/>
            <person name="Roberts A."/>
            <person name="Saif S."/>
            <person name="Shea T."/>
            <person name="Sisk P."/>
            <person name="Sykes S."/>
            <person name="Wortman J."/>
            <person name="Nusbaum C."/>
            <person name="Birren B."/>
        </authorList>
    </citation>
    <scope>NUCLEOTIDE SEQUENCE [LARGE SCALE GENOMIC DNA]</scope>
    <source>
        <strain evidence="2 3">ATCC 51513</strain>
    </source>
</reference>
<sequence>MSAFEGYDGLLVDLDGTVWRGDELIPGADEALSAGPSAVFATNNASRSASAVAEKLRALGVPAEAGDVVTSSAAAARLVAESVPEGAAVLVLGTDALVDLVAAEGLRPVSSAEDEPTVVIQGHSPETGWPQLSEAALALRAGARFVATNLDSSLPSARGLLVGNGSMVRAVANATGWEPECAGKPEPHMYEMAVSSRGWRRPLVVGDRLDTDIAAAARAGYDSLHVLTGVSRAGDLLAAREAERPTFIAPDFGAASRAPLEEFRPRPVEGVEASDDEDGGLVVSARVGGHEGLLGLVHAAWSLPEPPRAVRGADDDSRRVLEGWGL</sequence>
<dbReference type="PATRIC" id="fig|883169.3.peg.554"/>
<dbReference type="NCBIfam" id="TIGR01460">
    <property type="entry name" value="HAD-SF-IIA"/>
    <property type="match status" value="1"/>
</dbReference>
<comment type="caution">
    <text evidence="1">The sequence shown here is derived from an EMBL/GenBank/DDBJ whole genome shotgun (WGS) entry which is preliminary data.</text>
</comment>
<gene>
    <name evidence="1" type="ORF">BN46_0901</name>
    <name evidence="2" type="ORF">HMPREF9719_00583</name>
</gene>
<dbReference type="EMBL" id="AHAE01000032">
    <property type="protein sequence ID" value="EJZ82358.1"/>
    <property type="molecule type" value="Genomic_DNA"/>
</dbReference>
<keyword evidence="3" id="KW-1185">Reference proteome</keyword>
<accession>I7JW49</accession>
<dbReference type="Pfam" id="PF13242">
    <property type="entry name" value="Hydrolase_like"/>
    <property type="match status" value="1"/>
</dbReference>
<keyword evidence="1" id="KW-0378">Hydrolase</keyword>
<dbReference type="Proteomes" id="UP000011016">
    <property type="component" value="Unassembled WGS sequence"/>
</dbReference>
<dbReference type="HOGENOM" id="CLU_043473_1_0_11"/>
<dbReference type="eggNOG" id="COG0647">
    <property type="taxonomic scope" value="Bacteria"/>
</dbReference>
<protein>
    <submittedName>
        <fullName evidence="2">HAD hydrolase, family IIA</fullName>
    </submittedName>
    <submittedName>
        <fullName evidence="1">Haloacid dehalogenase family hydrolase</fullName>
    </submittedName>
</protein>
<dbReference type="InterPro" id="IPR023214">
    <property type="entry name" value="HAD_sf"/>
</dbReference>
<dbReference type="SUPFAM" id="SSF56784">
    <property type="entry name" value="HAD-like"/>
    <property type="match status" value="1"/>
</dbReference>
<dbReference type="Proteomes" id="UP000006078">
    <property type="component" value="Unassembled WGS sequence"/>
</dbReference>
<dbReference type="AlphaFoldDB" id="I7JW49"/>
<dbReference type="InterPro" id="IPR006357">
    <property type="entry name" value="HAD-SF_hydro_IIA"/>
</dbReference>
<dbReference type="OrthoDB" id="3400930at2"/>
<reference evidence="1 4" key="1">
    <citation type="journal article" date="2012" name="J. Bacteriol.">
        <title>Draft Genome Sequence of Turicella otitidis ATCC 51513, Isolated from Middle Ear Fluid from a Child with Otitis Media.</title>
        <authorList>
            <person name="Brinkrolf K."/>
            <person name="Schneider J."/>
            <person name="Knecht M."/>
            <person name="Ruckert C."/>
            <person name="Tauch A."/>
        </authorList>
    </citation>
    <scope>NUCLEOTIDE SEQUENCE [LARGE SCALE GENOMIC DNA]</scope>
    <source>
        <strain evidence="1 4">ATCC 51513</strain>
    </source>
</reference>
<evidence type="ECO:0000313" key="2">
    <source>
        <dbReference type="EMBL" id="EJZ82358.1"/>
    </source>
</evidence>
<dbReference type="GO" id="GO:0005737">
    <property type="term" value="C:cytoplasm"/>
    <property type="evidence" value="ECO:0007669"/>
    <property type="project" value="TreeGrafter"/>
</dbReference>
<dbReference type="PANTHER" id="PTHR19288">
    <property type="entry name" value="4-NITROPHENYLPHOSPHATASE-RELATED"/>
    <property type="match status" value="1"/>
</dbReference>
<dbReference type="GO" id="GO:0016791">
    <property type="term" value="F:phosphatase activity"/>
    <property type="evidence" value="ECO:0007669"/>
    <property type="project" value="TreeGrafter"/>
</dbReference>
<name>I7JW49_9CORY</name>
<evidence type="ECO:0000313" key="4">
    <source>
        <dbReference type="Proteomes" id="UP000011016"/>
    </source>
</evidence>
<dbReference type="STRING" id="29321.AAV33_05060"/>
<dbReference type="InterPro" id="IPR036412">
    <property type="entry name" value="HAD-like_sf"/>
</dbReference>
<dbReference type="Gene3D" id="3.40.50.1000">
    <property type="entry name" value="HAD superfamily/HAD-like"/>
    <property type="match status" value="2"/>
</dbReference>